<evidence type="ECO:0000256" key="3">
    <source>
        <dbReference type="ARBA" id="ARBA00022448"/>
    </source>
</evidence>
<evidence type="ECO:0000256" key="1">
    <source>
        <dbReference type="ARBA" id="ARBA00004383"/>
    </source>
</evidence>
<comment type="subcellular location">
    <subcellularLocation>
        <location evidence="1">Cell inner membrane</location>
        <topology evidence="1">Single-pass membrane protein</topology>
        <orientation evidence="1">Periplasmic side</orientation>
    </subcellularLocation>
</comment>
<gene>
    <name evidence="11" type="primary">tonB</name>
    <name evidence="11" type="ORF">HMPREF9141_1466</name>
</gene>
<evidence type="ECO:0000256" key="8">
    <source>
        <dbReference type="ARBA" id="ARBA00022989"/>
    </source>
</evidence>
<keyword evidence="5" id="KW-0997">Cell inner membrane</keyword>
<dbReference type="GO" id="GO:0055085">
    <property type="term" value="P:transmembrane transport"/>
    <property type="evidence" value="ECO:0007669"/>
    <property type="project" value="InterPro"/>
</dbReference>
<evidence type="ECO:0000256" key="2">
    <source>
        <dbReference type="ARBA" id="ARBA00006555"/>
    </source>
</evidence>
<name>F0F799_9BACT</name>
<comment type="caution">
    <text evidence="11">The sequence shown here is derived from an EMBL/GenBank/DDBJ whole genome shotgun (WGS) entry which is preliminary data.</text>
</comment>
<dbReference type="Pfam" id="PF03544">
    <property type="entry name" value="TonB_C"/>
    <property type="match status" value="1"/>
</dbReference>
<dbReference type="GO" id="GO:0031992">
    <property type="term" value="F:energy transducer activity"/>
    <property type="evidence" value="ECO:0007669"/>
    <property type="project" value="TreeGrafter"/>
</dbReference>
<accession>F0F799</accession>
<protein>
    <submittedName>
        <fullName evidence="11">TonB family domain protein</fullName>
    </submittedName>
</protein>
<feature type="domain" description="TonB C-terminal" evidence="10">
    <location>
        <begin position="87"/>
        <end position="175"/>
    </location>
</feature>
<dbReference type="Proteomes" id="UP000005697">
    <property type="component" value="Unassembled WGS sequence"/>
</dbReference>
<evidence type="ECO:0000256" key="5">
    <source>
        <dbReference type="ARBA" id="ARBA00022519"/>
    </source>
</evidence>
<dbReference type="eggNOG" id="COG0810">
    <property type="taxonomic scope" value="Bacteria"/>
</dbReference>
<dbReference type="OrthoDB" id="9814002at2"/>
<keyword evidence="7" id="KW-0653">Protein transport</keyword>
<reference evidence="11 12" key="1">
    <citation type="submission" date="2011-01" db="EMBL/GenBank/DDBJ databases">
        <authorList>
            <person name="Muzny D."/>
            <person name="Qin X."/>
            <person name="Deng J."/>
            <person name="Jiang H."/>
            <person name="Liu Y."/>
            <person name="Qu J."/>
            <person name="Song X.-Z."/>
            <person name="Zhang L."/>
            <person name="Thornton R."/>
            <person name="Coyle M."/>
            <person name="Francisco L."/>
            <person name="Jackson L."/>
            <person name="Javaid M."/>
            <person name="Korchina V."/>
            <person name="Kovar C."/>
            <person name="Mata R."/>
            <person name="Mathew T."/>
            <person name="Ngo R."/>
            <person name="Nguyen L."/>
            <person name="Nguyen N."/>
            <person name="Okwuonu G."/>
            <person name="Ongeri F."/>
            <person name="Pham C."/>
            <person name="Simmons D."/>
            <person name="Wilczek-Boney K."/>
            <person name="Hale W."/>
            <person name="Jakkamsetti A."/>
            <person name="Pham P."/>
            <person name="Ruth R."/>
            <person name="San Lucas F."/>
            <person name="Warren J."/>
            <person name="Zhang J."/>
            <person name="Zhao Z."/>
            <person name="Zhou C."/>
            <person name="Zhu D."/>
            <person name="Lee S."/>
            <person name="Bess C."/>
            <person name="Blankenburg K."/>
            <person name="Forbes L."/>
            <person name="Fu Q."/>
            <person name="Gubbala S."/>
            <person name="Hirani K."/>
            <person name="Jayaseelan J.C."/>
            <person name="Lara F."/>
            <person name="Munidasa M."/>
            <person name="Palculict T."/>
            <person name="Patil S."/>
            <person name="Pu L.-L."/>
            <person name="Saada N."/>
            <person name="Tang L."/>
            <person name="Weissenberger G."/>
            <person name="Zhu Y."/>
            <person name="Hemphill L."/>
            <person name="Shang Y."/>
            <person name="Youmans B."/>
            <person name="Ayvaz T."/>
            <person name="Ross M."/>
            <person name="Santibanez J."/>
            <person name="Aqrawi P."/>
            <person name="Gross S."/>
            <person name="Joshi V."/>
            <person name="Fowler G."/>
            <person name="Nazareth L."/>
            <person name="Reid J."/>
            <person name="Worley K."/>
            <person name="Petrosino J."/>
            <person name="Highlander S."/>
            <person name="Gibbs R."/>
        </authorList>
    </citation>
    <scope>NUCLEOTIDE SEQUENCE [LARGE SCALE GENOMIC DNA]</scope>
    <source>
        <strain evidence="11 12">DSM 16608</strain>
    </source>
</reference>
<dbReference type="NCBIfam" id="TIGR01352">
    <property type="entry name" value="tonB_Cterm"/>
    <property type="match status" value="1"/>
</dbReference>
<keyword evidence="6" id="KW-0812">Transmembrane</keyword>
<comment type="similarity">
    <text evidence="2">Belongs to the TonB family.</text>
</comment>
<proteinExistence type="inferred from homology"/>
<keyword evidence="9" id="KW-0472">Membrane</keyword>
<keyword evidence="12" id="KW-1185">Reference proteome</keyword>
<dbReference type="InterPro" id="IPR006260">
    <property type="entry name" value="TonB/TolA_C"/>
</dbReference>
<evidence type="ECO:0000256" key="9">
    <source>
        <dbReference type="ARBA" id="ARBA00023136"/>
    </source>
</evidence>
<keyword evidence="4" id="KW-1003">Cell membrane</keyword>
<dbReference type="InterPro" id="IPR037682">
    <property type="entry name" value="TonB_C"/>
</dbReference>
<organism evidence="11 12">
    <name type="scientific">Prevotella multiformis DSM 16608</name>
    <dbReference type="NCBI Taxonomy" id="888743"/>
    <lineage>
        <taxon>Bacteria</taxon>
        <taxon>Pseudomonadati</taxon>
        <taxon>Bacteroidota</taxon>
        <taxon>Bacteroidia</taxon>
        <taxon>Bacteroidales</taxon>
        <taxon>Prevotellaceae</taxon>
        <taxon>Prevotella</taxon>
    </lineage>
</organism>
<dbReference type="STRING" id="888743.HMPREF9141_1466"/>
<evidence type="ECO:0000256" key="4">
    <source>
        <dbReference type="ARBA" id="ARBA00022475"/>
    </source>
</evidence>
<dbReference type="Gene3D" id="3.30.1150.10">
    <property type="match status" value="1"/>
</dbReference>
<dbReference type="AlphaFoldDB" id="F0F799"/>
<dbReference type="InterPro" id="IPR051045">
    <property type="entry name" value="TonB-dependent_transducer"/>
</dbReference>
<dbReference type="PROSITE" id="PS52015">
    <property type="entry name" value="TONB_CTD"/>
    <property type="match status" value="1"/>
</dbReference>
<dbReference type="PANTHER" id="PTHR33446:SF2">
    <property type="entry name" value="PROTEIN TONB"/>
    <property type="match status" value="1"/>
</dbReference>
<evidence type="ECO:0000313" key="11">
    <source>
        <dbReference type="EMBL" id="EGC19981.1"/>
    </source>
</evidence>
<dbReference type="GO" id="GO:0015031">
    <property type="term" value="P:protein transport"/>
    <property type="evidence" value="ECO:0007669"/>
    <property type="project" value="UniProtKB-KW"/>
</dbReference>
<evidence type="ECO:0000259" key="10">
    <source>
        <dbReference type="PROSITE" id="PS52015"/>
    </source>
</evidence>
<evidence type="ECO:0000313" key="12">
    <source>
        <dbReference type="Proteomes" id="UP000005697"/>
    </source>
</evidence>
<keyword evidence="8" id="KW-1133">Transmembrane helix</keyword>
<keyword evidence="3" id="KW-0813">Transport</keyword>
<dbReference type="PANTHER" id="PTHR33446">
    <property type="entry name" value="PROTEIN TONB-RELATED"/>
    <property type="match status" value="1"/>
</dbReference>
<sequence length="175" mass="19911">MKEKLFCTLLMCFVVVGESAAQHQKKPMEPGKTRCDSSSLPMFCAEPASVPHRDTVSSVAPMEKEDTAKTEREREMEAVCLFEEHPCFPGDFKAFIAANLRYPPTLQETCCQGRIIVKFFVNPKGRCSRFTVVRSVDPALDQEALRVLKTMPAWKWKRKPKKGTWAVVPITFRLQ</sequence>
<evidence type="ECO:0000256" key="6">
    <source>
        <dbReference type="ARBA" id="ARBA00022692"/>
    </source>
</evidence>
<dbReference type="HOGENOM" id="CLU_065795_3_2_10"/>
<evidence type="ECO:0000256" key="7">
    <source>
        <dbReference type="ARBA" id="ARBA00022927"/>
    </source>
</evidence>
<dbReference type="EMBL" id="AEWX01000021">
    <property type="protein sequence ID" value="EGC19981.1"/>
    <property type="molecule type" value="Genomic_DNA"/>
</dbReference>
<dbReference type="SUPFAM" id="SSF74653">
    <property type="entry name" value="TolA/TonB C-terminal domain"/>
    <property type="match status" value="1"/>
</dbReference>
<dbReference type="GO" id="GO:0098797">
    <property type="term" value="C:plasma membrane protein complex"/>
    <property type="evidence" value="ECO:0007669"/>
    <property type="project" value="TreeGrafter"/>
</dbReference>
<dbReference type="RefSeq" id="WP_007368979.1">
    <property type="nucleotide sequence ID" value="NZ_GL872283.1"/>
</dbReference>